<dbReference type="PRINTS" id="PR00344">
    <property type="entry name" value="BCTRLSENSOR"/>
</dbReference>
<dbReference type="OrthoDB" id="5428380at2"/>
<evidence type="ECO:0000259" key="7">
    <source>
        <dbReference type="PROSITE" id="PS50109"/>
    </source>
</evidence>
<dbReference type="SUPFAM" id="SSF55874">
    <property type="entry name" value="ATPase domain of HSP90 chaperone/DNA topoisomerase II/histidine kinase"/>
    <property type="match status" value="1"/>
</dbReference>
<dbReference type="InterPro" id="IPR003594">
    <property type="entry name" value="HATPase_dom"/>
</dbReference>
<keyword evidence="10" id="KW-1185">Reference proteome</keyword>
<dbReference type="SMART" id="SM00065">
    <property type="entry name" value="GAF"/>
    <property type="match status" value="1"/>
</dbReference>
<dbReference type="Gene3D" id="3.30.565.10">
    <property type="entry name" value="Histidine kinase-like ATPase, C-terminal domain"/>
    <property type="match status" value="1"/>
</dbReference>
<dbReference type="InterPro" id="IPR003661">
    <property type="entry name" value="HisK_dim/P_dom"/>
</dbReference>
<dbReference type="PROSITE" id="PS50110">
    <property type="entry name" value="RESPONSE_REGULATORY"/>
    <property type="match status" value="1"/>
</dbReference>
<dbReference type="CDD" id="cd00156">
    <property type="entry name" value="REC"/>
    <property type="match status" value="1"/>
</dbReference>
<organism evidence="9 10">
    <name type="scientific">Desulforhopalus singaporensis</name>
    <dbReference type="NCBI Taxonomy" id="91360"/>
    <lineage>
        <taxon>Bacteria</taxon>
        <taxon>Pseudomonadati</taxon>
        <taxon>Thermodesulfobacteriota</taxon>
        <taxon>Desulfobulbia</taxon>
        <taxon>Desulfobulbales</taxon>
        <taxon>Desulfocapsaceae</taxon>
        <taxon>Desulforhopalus</taxon>
    </lineage>
</organism>
<keyword evidence="4" id="KW-0808">Transferase</keyword>
<dbReference type="SMART" id="SM00387">
    <property type="entry name" value="HATPase_c"/>
    <property type="match status" value="1"/>
</dbReference>
<evidence type="ECO:0000256" key="4">
    <source>
        <dbReference type="ARBA" id="ARBA00022679"/>
    </source>
</evidence>
<feature type="domain" description="Response regulatory" evidence="8">
    <location>
        <begin position="23"/>
        <end position="137"/>
    </location>
</feature>
<evidence type="ECO:0000256" key="3">
    <source>
        <dbReference type="ARBA" id="ARBA00022553"/>
    </source>
</evidence>
<dbReference type="SMART" id="SM00448">
    <property type="entry name" value="REC"/>
    <property type="match status" value="1"/>
</dbReference>
<sequence length="616" mass="68515">MVELLSTKSTAIPAADLLSAGEVVAVVDDSPDIQLLLTHYLQSGGFNVVHAKTAGELKKLFESHDIALLILDIELPDKNGAEVLKETAPAYPDLGIIMVTGTADLEIALHCLREGADDYLTKPLAFKPFSHTVQNTLKKRRLAINYKTYQKELQITNARLRFLHQLNLKLNTAYLNLFELEKILWTILLVITAEDGLHFNRARLLSYDSSTGIFEGKMEVEAPLDQKVGHPPLNLDVILQTLSDEEPEDDGKKYGSIGQLDIEKLAADHILCHVIKTQRPVFVKNGRHPGSHIPKKFLEQLNLSSFFVLPLFSSSQFFGVIIVDNHGTEIPLKQSDIFDLEIFASQASLAIEHSFLYQKMSEKISALESVTLELEKSRDLLVASERDSTLGKISSKLLHRIRNPLTSIGGTARLLTRKTDDEYTLKFLEIITEETDKIEQTLNYLFTFAVDTKLTLTRCALFPLIRKTLMFFYTAFHEHDIETQVGLDEPGPVIVIDEYKIRQVVMHIVKNSIEAMHQGGTLTIQATEQPDHVSFFITDTGQGIAKEHLQLVTDPLFTTKATGNGMGLSLVDQIIKAHKGVFSIANSPGGGTVATVTLPILPAQQGNNHPEQRKSS</sequence>
<dbReference type="InterPro" id="IPR011006">
    <property type="entry name" value="CheY-like_superfamily"/>
</dbReference>
<evidence type="ECO:0000313" key="10">
    <source>
        <dbReference type="Proteomes" id="UP000199073"/>
    </source>
</evidence>
<evidence type="ECO:0000259" key="8">
    <source>
        <dbReference type="PROSITE" id="PS50110"/>
    </source>
</evidence>
<evidence type="ECO:0000256" key="2">
    <source>
        <dbReference type="ARBA" id="ARBA00012438"/>
    </source>
</evidence>
<dbReference type="InterPro" id="IPR036890">
    <property type="entry name" value="HATPase_C_sf"/>
</dbReference>
<dbReference type="Pfam" id="PF00512">
    <property type="entry name" value="HisKA"/>
    <property type="match status" value="1"/>
</dbReference>
<dbReference type="PANTHER" id="PTHR43547">
    <property type="entry name" value="TWO-COMPONENT HISTIDINE KINASE"/>
    <property type="match status" value="1"/>
</dbReference>
<dbReference type="PROSITE" id="PS50109">
    <property type="entry name" value="HIS_KIN"/>
    <property type="match status" value="1"/>
</dbReference>
<name>A0A1H0M8R4_9BACT</name>
<dbReference type="InterPro" id="IPR005467">
    <property type="entry name" value="His_kinase_dom"/>
</dbReference>
<dbReference type="InterPro" id="IPR029016">
    <property type="entry name" value="GAF-like_dom_sf"/>
</dbReference>
<proteinExistence type="predicted"/>
<dbReference type="InterPro" id="IPR003018">
    <property type="entry name" value="GAF"/>
</dbReference>
<dbReference type="Pfam" id="PF02518">
    <property type="entry name" value="HATPase_c"/>
    <property type="match status" value="1"/>
</dbReference>
<evidence type="ECO:0000313" key="9">
    <source>
        <dbReference type="EMBL" id="SDO76510.1"/>
    </source>
</evidence>
<dbReference type="Proteomes" id="UP000199073">
    <property type="component" value="Unassembled WGS sequence"/>
</dbReference>
<protein>
    <recommendedName>
        <fullName evidence="2">histidine kinase</fullName>
        <ecNumber evidence="2">2.7.13.3</ecNumber>
    </recommendedName>
</protein>
<dbReference type="SMART" id="SM00388">
    <property type="entry name" value="HisKA"/>
    <property type="match status" value="1"/>
</dbReference>
<dbReference type="SUPFAM" id="SSF47384">
    <property type="entry name" value="Homodimeric domain of signal transducing histidine kinase"/>
    <property type="match status" value="1"/>
</dbReference>
<evidence type="ECO:0000256" key="5">
    <source>
        <dbReference type="ARBA" id="ARBA00022777"/>
    </source>
</evidence>
<evidence type="ECO:0000256" key="1">
    <source>
        <dbReference type="ARBA" id="ARBA00000085"/>
    </source>
</evidence>
<dbReference type="PANTHER" id="PTHR43547:SF2">
    <property type="entry name" value="HYBRID SIGNAL TRANSDUCTION HISTIDINE KINASE C"/>
    <property type="match status" value="1"/>
</dbReference>
<dbReference type="Gene3D" id="1.10.287.130">
    <property type="match status" value="1"/>
</dbReference>
<feature type="modified residue" description="4-aspartylphosphate" evidence="6">
    <location>
        <position position="72"/>
    </location>
</feature>
<dbReference type="CDD" id="cd00082">
    <property type="entry name" value="HisKA"/>
    <property type="match status" value="1"/>
</dbReference>
<dbReference type="Gene3D" id="3.30.450.40">
    <property type="match status" value="1"/>
</dbReference>
<dbReference type="STRING" id="91360.SAMN05660330_01017"/>
<accession>A0A1H0M8R4</accession>
<dbReference type="RefSeq" id="WP_092220426.1">
    <property type="nucleotide sequence ID" value="NZ_FNJI01000005.1"/>
</dbReference>
<dbReference type="AlphaFoldDB" id="A0A1H0M8R4"/>
<dbReference type="Gene3D" id="3.40.50.2300">
    <property type="match status" value="1"/>
</dbReference>
<keyword evidence="3 6" id="KW-0597">Phosphoprotein</keyword>
<dbReference type="Pfam" id="PF00072">
    <property type="entry name" value="Response_reg"/>
    <property type="match status" value="1"/>
</dbReference>
<dbReference type="GO" id="GO:0000155">
    <property type="term" value="F:phosphorelay sensor kinase activity"/>
    <property type="evidence" value="ECO:0007669"/>
    <property type="project" value="InterPro"/>
</dbReference>
<gene>
    <name evidence="9" type="ORF">SAMN05660330_01017</name>
</gene>
<dbReference type="SUPFAM" id="SSF52172">
    <property type="entry name" value="CheY-like"/>
    <property type="match status" value="1"/>
</dbReference>
<feature type="domain" description="Histidine kinase" evidence="7">
    <location>
        <begin position="396"/>
        <end position="602"/>
    </location>
</feature>
<reference evidence="9 10" key="1">
    <citation type="submission" date="2016-10" db="EMBL/GenBank/DDBJ databases">
        <authorList>
            <person name="de Groot N.N."/>
        </authorList>
    </citation>
    <scope>NUCLEOTIDE SEQUENCE [LARGE SCALE GENOMIC DNA]</scope>
    <source>
        <strain evidence="9 10">DSM 12130</strain>
    </source>
</reference>
<dbReference type="EC" id="2.7.13.3" evidence="2"/>
<dbReference type="SUPFAM" id="SSF55781">
    <property type="entry name" value="GAF domain-like"/>
    <property type="match status" value="1"/>
</dbReference>
<dbReference type="Pfam" id="PF01590">
    <property type="entry name" value="GAF"/>
    <property type="match status" value="1"/>
</dbReference>
<dbReference type="InterPro" id="IPR001789">
    <property type="entry name" value="Sig_transdc_resp-reg_receiver"/>
</dbReference>
<dbReference type="InterPro" id="IPR004358">
    <property type="entry name" value="Sig_transdc_His_kin-like_C"/>
</dbReference>
<dbReference type="InterPro" id="IPR036097">
    <property type="entry name" value="HisK_dim/P_sf"/>
</dbReference>
<dbReference type="EMBL" id="FNJI01000005">
    <property type="protein sequence ID" value="SDO76510.1"/>
    <property type="molecule type" value="Genomic_DNA"/>
</dbReference>
<evidence type="ECO:0000256" key="6">
    <source>
        <dbReference type="PROSITE-ProRule" id="PRU00169"/>
    </source>
</evidence>
<comment type="catalytic activity">
    <reaction evidence="1">
        <text>ATP + protein L-histidine = ADP + protein N-phospho-L-histidine.</text>
        <dbReference type="EC" id="2.7.13.3"/>
    </reaction>
</comment>
<keyword evidence="5 9" id="KW-0418">Kinase</keyword>